<evidence type="ECO:0000313" key="1">
    <source>
        <dbReference type="EMBL" id="KAK8872231.1"/>
    </source>
</evidence>
<sequence length="106" mass="12715">MNYRRDNTDDEHIPLPIETVYNSNVDALRTTKKYENGTKIDHRGNEHFNRLYFKYPPEWKTSNVGEKINGVRKMSIHWRDGMLNLMLYIDQMMSKLSKKLKRIIVI</sequence>
<keyword evidence="2" id="KW-1185">Reference proteome</keyword>
<organism evidence="1 2">
    <name type="scientific">Tritrichomonas musculus</name>
    <dbReference type="NCBI Taxonomy" id="1915356"/>
    <lineage>
        <taxon>Eukaryota</taxon>
        <taxon>Metamonada</taxon>
        <taxon>Parabasalia</taxon>
        <taxon>Tritrichomonadida</taxon>
        <taxon>Tritrichomonadidae</taxon>
        <taxon>Tritrichomonas</taxon>
    </lineage>
</organism>
<dbReference type="Proteomes" id="UP001470230">
    <property type="component" value="Unassembled WGS sequence"/>
</dbReference>
<dbReference type="EMBL" id="JAPFFF010000013">
    <property type="protein sequence ID" value="KAK8872231.1"/>
    <property type="molecule type" value="Genomic_DNA"/>
</dbReference>
<protein>
    <submittedName>
        <fullName evidence="1">Uncharacterized protein</fullName>
    </submittedName>
</protein>
<gene>
    <name evidence="1" type="ORF">M9Y10_007997</name>
</gene>
<name>A0ABR2J3N2_9EUKA</name>
<proteinExistence type="predicted"/>
<reference evidence="1 2" key="1">
    <citation type="submission" date="2024-04" db="EMBL/GenBank/DDBJ databases">
        <title>Tritrichomonas musculus Genome.</title>
        <authorList>
            <person name="Alves-Ferreira E."/>
            <person name="Grigg M."/>
            <person name="Lorenzi H."/>
            <person name="Galac M."/>
        </authorList>
    </citation>
    <scope>NUCLEOTIDE SEQUENCE [LARGE SCALE GENOMIC DNA]</scope>
    <source>
        <strain evidence="1 2">EAF2021</strain>
    </source>
</reference>
<accession>A0ABR2J3N2</accession>
<comment type="caution">
    <text evidence="1">The sequence shown here is derived from an EMBL/GenBank/DDBJ whole genome shotgun (WGS) entry which is preliminary data.</text>
</comment>
<evidence type="ECO:0000313" key="2">
    <source>
        <dbReference type="Proteomes" id="UP001470230"/>
    </source>
</evidence>